<sequence>MVLMDSLSKSATQHQLIENMYNNHHIWLRSWLNQRVSYPLNASDLVQDTFIRLLQTKQSLQEIREPRAFLLHIAKHISIDKQRRYQLEKNYLFSLEQQLEAYESQLSQQDIFDAIEILDFLSITLVDTSIYVRQAFVMYYFEGYSQSEISLHLNKSLRSVQGYLAKSLSLCYASRKKLDDIAHA</sequence>
<evidence type="ECO:0000256" key="1">
    <source>
        <dbReference type="ARBA" id="ARBA00010641"/>
    </source>
</evidence>
<evidence type="ECO:0000313" key="7">
    <source>
        <dbReference type="EMBL" id="MDQ8937082.1"/>
    </source>
</evidence>
<organism evidence="7 8">
    <name type="scientific">Acinetobacter rudis</name>
    <dbReference type="NCBI Taxonomy" id="632955"/>
    <lineage>
        <taxon>Bacteria</taxon>
        <taxon>Pseudomonadati</taxon>
        <taxon>Pseudomonadota</taxon>
        <taxon>Gammaproteobacteria</taxon>
        <taxon>Moraxellales</taxon>
        <taxon>Moraxellaceae</taxon>
        <taxon>Acinetobacter</taxon>
    </lineage>
</organism>
<dbReference type="GO" id="GO:0016987">
    <property type="term" value="F:sigma factor activity"/>
    <property type="evidence" value="ECO:0007669"/>
    <property type="project" value="UniProtKB-KW"/>
</dbReference>
<dbReference type="InterPro" id="IPR039425">
    <property type="entry name" value="RNA_pol_sigma-70-like"/>
</dbReference>
<keyword evidence="3" id="KW-0731">Sigma factor</keyword>
<dbReference type="GO" id="GO:0006352">
    <property type="term" value="P:DNA-templated transcription initiation"/>
    <property type="evidence" value="ECO:0007669"/>
    <property type="project" value="InterPro"/>
</dbReference>
<name>A0AAW8JDP7_9GAMM</name>
<evidence type="ECO:0000256" key="4">
    <source>
        <dbReference type="ARBA" id="ARBA00023163"/>
    </source>
</evidence>
<gene>
    <name evidence="7" type="ORF">RFH47_15280</name>
</gene>
<evidence type="ECO:0000313" key="8">
    <source>
        <dbReference type="Proteomes" id="UP001243844"/>
    </source>
</evidence>
<comment type="caution">
    <text evidence="7">The sequence shown here is derived from an EMBL/GenBank/DDBJ whole genome shotgun (WGS) entry which is preliminary data.</text>
</comment>
<dbReference type="SUPFAM" id="SSF88946">
    <property type="entry name" value="Sigma2 domain of RNA polymerase sigma factors"/>
    <property type="match status" value="1"/>
</dbReference>
<dbReference type="InterPro" id="IPR036388">
    <property type="entry name" value="WH-like_DNA-bd_sf"/>
</dbReference>
<dbReference type="Pfam" id="PF04542">
    <property type="entry name" value="Sigma70_r2"/>
    <property type="match status" value="1"/>
</dbReference>
<feature type="domain" description="RNA polymerase sigma-70 region 2" evidence="5">
    <location>
        <begin position="20"/>
        <end position="86"/>
    </location>
</feature>
<dbReference type="NCBIfam" id="TIGR02937">
    <property type="entry name" value="sigma70-ECF"/>
    <property type="match status" value="1"/>
</dbReference>
<evidence type="ECO:0000259" key="5">
    <source>
        <dbReference type="Pfam" id="PF04542"/>
    </source>
</evidence>
<dbReference type="Pfam" id="PF08281">
    <property type="entry name" value="Sigma70_r4_2"/>
    <property type="match status" value="1"/>
</dbReference>
<comment type="similarity">
    <text evidence="1">Belongs to the sigma-70 factor family. ECF subfamily.</text>
</comment>
<dbReference type="InterPro" id="IPR014284">
    <property type="entry name" value="RNA_pol_sigma-70_dom"/>
</dbReference>
<dbReference type="EMBL" id="JAVIDL010000047">
    <property type="protein sequence ID" value="MDQ8937082.1"/>
    <property type="molecule type" value="Genomic_DNA"/>
</dbReference>
<dbReference type="Proteomes" id="UP001243844">
    <property type="component" value="Unassembled WGS sequence"/>
</dbReference>
<accession>A0AAW8JDP7</accession>
<dbReference type="PANTHER" id="PTHR43133">
    <property type="entry name" value="RNA POLYMERASE ECF-TYPE SIGMA FACTO"/>
    <property type="match status" value="1"/>
</dbReference>
<dbReference type="RefSeq" id="WP_308982087.1">
    <property type="nucleotide sequence ID" value="NZ_JAVIDL010000047.1"/>
</dbReference>
<dbReference type="InterPro" id="IPR013325">
    <property type="entry name" value="RNA_pol_sigma_r2"/>
</dbReference>
<evidence type="ECO:0000256" key="2">
    <source>
        <dbReference type="ARBA" id="ARBA00023015"/>
    </source>
</evidence>
<keyword evidence="4" id="KW-0804">Transcription</keyword>
<proteinExistence type="inferred from homology"/>
<dbReference type="InterPro" id="IPR013324">
    <property type="entry name" value="RNA_pol_sigma_r3/r4-like"/>
</dbReference>
<dbReference type="AlphaFoldDB" id="A0AAW8JDP7"/>
<dbReference type="PANTHER" id="PTHR43133:SF63">
    <property type="entry name" value="RNA POLYMERASE SIGMA FACTOR FECI-RELATED"/>
    <property type="match status" value="1"/>
</dbReference>
<dbReference type="InterPro" id="IPR007627">
    <property type="entry name" value="RNA_pol_sigma70_r2"/>
</dbReference>
<evidence type="ECO:0000256" key="3">
    <source>
        <dbReference type="ARBA" id="ARBA00023082"/>
    </source>
</evidence>
<evidence type="ECO:0000259" key="6">
    <source>
        <dbReference type="Pfam" id="PF08281"/>
    </source>
</evidence>
<reference evidence="7" key="1">
    <citation type="submission" date="2023-08" db="EMBL/GenBank/DDBJ databases">
        <title>Emergence of clinically-relevant ST2 carbapenem-resistant Acinetobacter baumannii strains in hospital sewages in Zhejiang, East of China.</title>
        <authorList>
            <person name="Kaichao C."/>
            <person name="Zhang R."/>
        </authorList>
    </citation>
    <scope>NUCLEOTIDE SEQUENCE</scope>
    <source>
        <strain evidence="7">M-RB-37</strain>
    </source>
</reference>
<keyword evidence="2" id="KW-0805">Transcription regulation</keyword>
<dbReference type="InterPro" id="IPR013249">
    <property type="entry name" value="RNA_pol_sigma70_r4_t2"/>
</dbReference>
<protein>
    <submittedName>
        <fullName evidence="7">Sigma-70 family RNA polymerase sigma factor</fullName>
    </submittedName>
</protein>
<dbReference type="Gene3D" id="1.10.10.10">
    <property type="entry name" value="Winged helix-like DNA-binding domain superfamily/Winged helix DNA-binding domain"/>
    <property type="match status" value="1"/>
</dbReference>
<dbReference type="SUPFAM" id="SSF88659">
    <property type="entry name" value="Sigma3 and sigma4 domains of RNA polymerase sigma factors"/>
    <property type="match status" value="1"/>
</dbReference>
<feature type="domain" description="RNA polymerase sigma factor 70 region 4 type 2" evidence="6">
    <location>
        <begin position="133"/>
        <end position="169"/>
    </location>
</feature>
<dbReference type="Gene3D" id="1.10.1740.10">
    <property type="match status" value="1"/>
</dbReference>
<dbReference type="GO" id="GO:0003677">
    <property type="term" value="F:DNA binding"/>
    <property type="evidence" value="ECO:0007669"/>
    <property type="project" value="InterPro"/>
</dbReference>